<accession>A0A1G2J9I0</accession>
<dbReference type="Proteomes" id="UP000177751">
    <property type="component" value="Unassembled WGS sequence"/>
</dbReference>
<protein>
    <submittedName>
        <fullName evidence="3">Uncharacterized protein</fullName>
    </submittedName>
</protein>
<proteinExistence type="predicted"/>
<evidence type="ECO:0000313" key="4">
    <source>
        <dbReference type="Proteomes" id="UP000177751"/>
    </source>
</evidence>
<feature type="chain" id="PRO_5009583300" evidence="2">
    <location>
        <begin position="19"/>
        <end position="268"/>
    </location>
</feature>
<dbReference type="AlphaFoldDB" id="A0A1G2J9I0"/>
<gene>
    <name evidence="3" type="ORF">A2401_02005</name>
</gene>
<sequence length="268" mass="28081">MKKIISFLLILASFFVFASVAVAQNTGVQNSSATNSAAEICGNGICEGNEGITHQECTTSQNPVCYAVKNCPSDCSGGSGGTSQTATCPTGCICNGGLTACPTINKPVTTQVSASSSQATPETKTTSGVSQPVQPTVTMSTISLEKTATGKSVVKSGNTQAVSSEKVKVVENKLYIETSDSKNEEVKIMPSTASETAIERLGEVKNVQIELKEVGKASEKKPAYEFKAEKSVKVLGLFPANVKVSAEVNAQTGSITSVKKPWWSFFAW</sequence>
<feature type="region of interest" description="Disordered" evidence="1">
    <location>
        <begin position="112"/>
        <end position="133"/>
    </location>
</feature>
<comment type="caution">
    <text evidence="3">The sequence shown here is derived from an EMBL/GenBank/DDBJ whole genome shotgun (WGS) entry which is preliminary data.</text>
</comment>
<feature type="signal peptide" evidence="2">
    <location>
        <begin position="1"/>
        <end position="18"/>
    </location>
</feature>
<reference evidence="3 4" key="1">
    <citation type="journal article" date="2016" name="Nat. Commun.">
        <title>Thousands of microbial genomes shed light on interconnected biogeochemical processes in an aquifer system.</title>
        <authorList>
            <person name="Anantharaman K."/>
            <person name="Brown C.T."/>
            <person name="Hug L.A."/>
            <person name="Sharon I."/>
            <person name="Castelle C.J."/>
            <person name="Probst A.J."/>
            <person name="Thomas B.C."/>
            <person name="Singh A."/>
            <person name="Wilkins M.J."/>
            <person name="Karaoz U."/>
            <person name="Brodie E.L."/>
            <person name="Williams K.H."/>
            <person name="Hubbard S.S."/>
            <person name="Banfield J.F."/>
        </authorList>
    </citation>
    <scope>NUCLEOTIDE SEQUENCE [LARGE SCALE GENOMIC DNA]</scope>
</reference>
<keyword evidence="2" id="KW-0732">Signal</keyword>
<organism evidence="3 4">
    <name type="scientific">Candidatus Staskawiczbacteria bacterium RIFOXYC1_FULL_38_18</name>
    <dbReference type="NCBI Taxonomy" id="1802229"/>
    <lineage>
        <taxon>Bacteria</taxon>
        <taxon>Candidatus Staskawicziibacteriota</taxon>
    </lineage>
</organism>
<dbReference type="EMBL" id="MHPP01000031">
    <property type="protein sequence ID" value="OGZ83623.1"/>
    <property type="molecule type" value="Genomic_DNA"/>
</dbReference>
<evidence type="ECO:0000256" key="1">
    <source>
        <dbReference type="SAM" id="MobiDB-lite"/>
    </source>
</evidence>
<feature type="compositionally biased region" description="Low complexity" evidence="1">
    <location>
        <begin position="112"/>
        <end position="121"/>
    </location>
</feature>
<evidence type="ECO:0000256" key="2">
    <source>
        <dbReference type="SAM" id="SignalP"/>
    </source>
</evidence>
<feature type="compositionally biased region" description="Polar residues" evidence="1">
    <location>
        <begin position="122"/>
        <end position="133"/>
    </location>
</feature>
<evidence type="ECO:0000313" key="3">
    <source>
        <dbReference type="EMBL" id="OGZ83623.1"/>
    </source>
</evidence>
<name>A0A1G2J9I0_9BACT</name>